<name>A0A9J6ZLB4_9BACL</name>
<dbReference type="AlphaFoldDB" id="A0A9J6ZLB4"/>
<reference evidence="1" key="1">
    <citation type="submission" date="2022-05" db="EMBL/GenBank/DDBJ databases">
        <title>Novel bacterial taxa in a minimal lignocellulolytic consortium and its capacity to transform plastics disclosed by genome-resolved metagenomics.</title>
        <authorList>
            <person name="Rodriguez C.A.D."/>
            <person name="Diaz-Garcia L."/>
            <person name="Herrera K."/>
            <person name="Tarazona N.A."/>
            <person name="Sproer C."/>
            <person name="Overmann J."/>
            <person name="Jimenez D.J."/>
        </authorList>
    </citation>
    <scope>NUCLEOTIDE SEQUENCE</scope>
    <source>
        <strain evidence="1">MAG5</strain>
    </source>
</reference>
<evidence type="ECO:0000313" key="2">
    <source>
        <dbReference type="Proteomes" id="UP001056756"/>
    </source>
</evidence>
<dbReference type="EMBL" id="CP097899">
    <property type="protein sequence ID" value="URN96914.1"/>
    <property type="molecule type" value="Genomic_DNA"/>
</dbReference>
<sequence length="112" mass="12730">MNDPALSHLVGKDKDNNPKVYQLTAPYADAFPRITFFEVINEDSEFADDEAYASDISIQIDVWSKASTSAISKEVDRVMKAQGWSRTTGADLYEEDTKIFHKALRYRASFEE</sequence>
<evidence type="ECO:0000313" key="1">
    <source>
        <dbReference type="EMBL" id="URN96914.1"/>
    </source>
</evidence>
<dbReference type="Gene3D" id="3.30.2000.30">
    <property type="match status" value="1"/>
</dbReference>
<dbReference type="Pfam" id="PF11367">
    <property type="entry name" value="Tail_completion_gp17"/>
    <property type="match status" value="1"/>
</dbReference>
<proteinExistence type="predicted"/>
<dbReference type="Proteomes" id="UP001056756">
    <property type="component" value="Chromosome"/>
</dbReference>
<dbReference type="InterPro" id="IPR021508">
    <property type="entry name" value="Gp17-like"/>
</dbReference>
<protein>
    <submittedName>
        <fullName evidence="1">DUF3168 domain-containing protein</fullName>
    </submittedName>
</protein>
<accession>A0A9J6ZLB4</accession>
<gene>
    <name evidence="1" type="ORF">NAG76_22540</name>
</gene>
<organism evidence="1 2">
    <name type="scientific">Candidatus Pristimantibacillus lignocellulolyticus</name>
    <dbReference type="NCBI Taxonomy" id="2994561"/>
    <lineage>
        <taxon>Bacteria</taxon>
        <taxon>Bacillati</taxon>
        <taxon>Bacillota</taxon>
        <taxon>Bacilli</taxon>
        <taxon>Bacillales</taxon>
        <taxon>Paenibacillaceae</taxon>
        <taxon>Candidatus Pristimantibacillus</taxon>
    </lineage>
</organism>
<dbReference type="KEGG" id="plig:NAG76_22540"/>
<dbReference type="InterPro" id="IPR053745">
    <property type="entry name" value="Viral_Tail_Comp_sf"/>
</dbReference>